<dbReference type="AlphaFoldDB" id="A0A916W825"/>
<proteinExistence type="predicted"/>
<sequence>MAQTHKGAKTVDPTDLNSPTWKEYDAKMSALHARAQNVLRNEYAREQKDECLNLQSEAEKRDCLVHEALLTQNNYEVYAKALAALLRVRQPIVDPLEPMPPDRGAKFEKAERAWIIYRNTTCSAMSDAYWGGSIQGQIETACLQDITRKHMDELEALYKDK</sequence>
<dbReference type="Gene3D" id="1.20.1270.180">
    <property type="match status" value="1"/>
</dbReference>
<accession>A0A916W825</accession>
<reference evidence="2" key="1">
    <citation type="journal article" date="2014" name="Int. J. Syst. Evol. Microbiol.">
        <title>Complete genome sequence of Corynebacterium casei LMG S-19264T (=DSM 44701T), isolated from a smear-ripened cheese.</title>
        <authorList>
            <consortium name="US DOE Joint Genome Institute (JGI-PGF)"/>
            <person name="Walter F."/>
            <person name="Albersmeier A."/>
            <person name="Kalinowski J."/>
            <person name="Ruckert C."/>
        </authorList>
    </citation>
    <scope>NUCLEOTIDE SEQUENCE</scope>
    <source>
        <strain evidence="2">CGMCC 1.15447</strain>
    </source>
</reference>
<organism evidence="2 3">
    <name type="scientific">Edaphobacter acidisoli</name>
    <dbReference type="NCBI Taxonomy" id="2040573"/>
    <lineage>
        <taxon>Bacteria</taxon>
        <taxon>Pseudomonadati</taxon>
        <taxon>Acidobacteriota</taxon>
        <taxon>Terriglobia</taxon>
        <taxon>Terriglobales</taxon>
        <taxon>Acidobacteriaceae</taxon>
        <taxon>Edaphobacter</taxon>
    </lineage>
</organism>
<gene>
    <name evidence="2" type="ORF">GCM10011507_29050</name>
</gene>
<evidence type="ECO:0000259" key="1">
    <source>
        <dbReference type="Pfam" id="PF07007"/>
    </source>
</evidence>
<reference evidence="2" key="2">
    <citation type="submission" date="2020-09" db="EMBL/GenBank/DDBJ databases">
        <authorList>
            <person name="Sun Q."/>
            <person name="Zhou Y."/>
        </authorList>
    </citation>
    <scope>NUCLEOTIDE SEQUENCE</scope>
    <source>
        <strain evidence="2">CGMCC 1.15447</strain>
    </source>
</reference>
<protein>
    <recommendedName>
        <fullName evidence="1">Lysozyme inhibitor LprI-like N-terminal domain-containing protein</fullName>
    </recommendedName>
</protein>
<dbReference type="Proteomes" id="UP000648801">
    <property type="component" value="Unassembled WGS sequence"/>
</dbReference>
<keyword evidence="3" id="KW-1185">Reference proteome</keyword>
<name>A0A916W825_9BACT</name>
<dbReference type="Pfam" id="PF07007">
    <property type="entry name" value="LprI"/>
    <property type="match status" value="1"/>
</dbReference>
<comment type="caution">
    <text evidence="2">The sequence shown here is derived from an EMBL/GenBank/DDBJ whole genome shotgun (WGS) entry which is preliminary data.</text>
</comment>
<feature type="domain" description="Lysozyme inhibitor LprI-like N-terminal" evidence="1">
    <location>
        <begin position="80"/>
        <end position="154"/>
    </location>
</feature>
<evidence type="ECO:0000313" key="3">
    <source>
        <dbReference type="Proteomes" id="UP000648801"/>
    </source>
</evidence>
<dbReference type="InterPro" id="IPR009739">
    <property type="entry name" value="LprI-like_N"/>
</dbReference>
<evidence type="ECO:0000313" key="2">
    <source>
        <dbReference type="EMBL" id="GGA75858.1"/>
    </source>
</evidence>
<dbReference type="EMBL" id="BMJB01000002">
    <property type="protein sequence ID" value="GGA75858.1"/>
    <property type="molecule type" value="Genomic_DNA"/>
</dbReference>